<reference evidence="2" key="1">
    <citation type="submission" date="2021-07" db="EMBL/GenBank/DDBJ databases">
        <title>Draft genome of Mortierella alpina, strain LL118, isolated from an aspen leaf litter sample.</title>
        <authorList>
            <person name="Yang S."/>
            <person name="Vinatzer B.A."/>
        </authorList>
    </citation>
    <scope>NUCLEOTIDE SEQUENCE</scope>
    <source>
        <strain evidence="2">LL118</strain>
    </source>
</reference>
<dbReference type="InterPro" id="IPR002018">
    <property type="entry name" value="CarbesteraseB"/>
</dbReference>
<dbReference type="EMBL" id="JAIFTL010000036">
    <property type="protein sequence ID" value="KAG9325617.1"/>
    <property type="molecule type" value="Genomic_DNA"/>
</dbReference>
<dbReference type="PANTHER" id="PTHR11559">
    <property type="entry name" value="CARBOXYLESTERASE"/>
    <property type="match status" value="1"/>
</dbReference>
<evidence type="ECO:0000313" key="3">
    <source>
        <dbReference type="Proteomes" id="UP000717515"/>
    </source>
</evidence>
<protein>
    <recommendedName>
        <fullName evidence="1">Carboxylesterase type B domain-containing protein</fullName>
    </recommendedName>
</protein>
<dbReference type="Gene3D" id="3.40.50.1820">
    <property type="entry name" value="alpha/beta hydrolase"/>
    <property type="match status" value="1"/>
</dbReference>
<evidence type="ECO:0000313" key="2">
    <source>
        <dbReference type="EMBL" id="KAG9325617.1"/>
    </source>
</evidence>
<dbReference type="InterPro" id="IPR050309">
    <property type="entry name" value="Type-B_Carboxylest/Lipase"/>
</dbReference>
<dbReference type="Pfam" id="PF00135">
    <property type="entry name" value="COesterase"/>
    <property type="match status" value="1"/>
</dbReference>
<sequence>MAAAHTIDLTLAHGGTLRGTLDRDRQIAVFRNVPFATVPKRWRAAVKKAPWTGILDATKQGPIIPQDPSIMPVWKLAPEKGSDFDELNALNLNVFVPISALKNETKADPIPVMTWVHGGAFTWGSNADPLYDAVNFVQHSIQLHLPVIVVTINYRVNVFGFLASKELQEELEESPEHSSLSLYDRSIGNWGLMDQKLAFEWVRENIASFGGNARNVTAFGESAGSASLHYHMVLPSHHGLFDHAIMQSGTIYALPPERVHKEGQAHFDTLLEHLNIPLSLTSREKMRRLRSVDQLELLNATRSLFNVRHPCLDNGKVFPALAADGSRPYTIQVAARDIIAYDPILKSVLLGSTKDEGTAFSRFFGDCNLQAWPSLLRQLVPFAELDAEAERVYGVPKTDADVERIFSKLIGDAGFSYSTHVIGDTLLRLQSARGADQFKLLRYNMDVGMNKLDEMQLGLGATHGVELPFIFGAPKLRALFTEKELRLSKEMQRLWISFAYQEYYEAMASSDGIRVPQVENGEAFVMTNTHEIKIGRSNRLTEAQRAFWNRLAQMQLATADILV</sequence>
<gene>
    <name evidence="2" type="ORF">KVV02_000642</name>
</gene>
<comment type="caution">
    <text evidence="2">The sequence shown here is derived from an EMBL/GenBank/DDBJ whole genome shotgun (WGS) entry which is preliminary data.</text>
</comment>
<name>A0A9P8AAZ0_MORAP</name>
<dbReference type="InterPro" id="IPR029058">
    <property type="entry name" value="AB_hydrolase_fold"/>
</dbReference>
<proteinExistence type="predicted"/>
<accession>A0A9P8AAZ0</accession>
<dbReference type="Proteomes" id="UP000717515">
    <property type="component" value="Unassembled WGS sequence"/>
</dbReference>
<organism evidence="2 3">
    <name type="scientific">Mortierella alpina</name>
    <name type="common">Oleaginous fungus</name>
    <name type="synonym">Mortierella renispora</name>
    <dbReference type="NCBI Taxonomy" id="64518"/>
    <lineage>
        <taxon>Eukaryota</taxon>
        <taxon>Fungi</taxon>
        <taxon>Fungi incertae sedis</taxon>
        <taxon>Mucoromycota</taxon>
        <taxon>Mortierellomycotina</taxon>
        <taxon>Mortierellomycetes</taxon>
        <taxon>Mortierellales</taxon>
        <taxon>Mortierellaceae</taxon>
        <taxon>Mortierella</taxon>
    </lineage>
</organism>
<dbReference type="SUPFAM" id="SSF53474">
    <property type="entry name" value="alpha/beta-Hydrolases"/>
    <property type="match status" value="1"/>
</dbReference>
<evidence type="ECO:0000259" key="1">
    <source>
        <dbReference type="Pfam" id="PF00135"/>
    </source>
</evidence>
<feature type="domain" description="Carboxylesterase type B" evidence="1">
    <location>
        <begin position="13"/>
        <end position="506"/>
    </location>
</feature>
<dbReference type="AlphaFoldDB" id="A0A9P8AAZ0"/>